<dbReference type="VEuPathDB" id="VectorBase:AMIN006436"/>
<dbReference type="EnsemblMetazoa" id="AMIN006436-RA">
    <property type="protein sequence ID" value="AMIN006436-PA"/>
    <property type="gene ID" value="AMIN006436"/>
</dbReference>
<organism evidence="1 2">
    <name type="scientific">Anopheles minimus</name>
    <dbReference type="NCBI Taxonomy" id="112268"/>
    <lineage>
        <taxon>Eukaryota</taxon>
        <taxon>Metazoa</taxon>
        <taxon>Ecdysozoa</taxon>
        <taxon>Arthropoda</taxon>
        <taxon>Hexapoda</taxon>
        <taxon>Insecta</taxon>
        <taxon>Pterygota</taxon>
        <taxon>Neoptera</taxon>
        <taxon>Endopterygota</taxon>
        <taxon>Diptera</taxon>
        <taxon>Nematocera</taxon>
        <taxon>Culicoidea</taxon>
        <taxon>Culicidae</taxon>
        <taxon>Anophelinae</taxon>
        <taxon>Anopheles</taxon>
    </lineage>
</organism>
<dbReference type="Proteomes" id="UP000075920">
    <property type="component" value="Unassembled WGS sequence"/>
</dbReference>
<keyword evidence="2" id="KW-1185">Reference proteome</keyword>
<evidence type="ECO:0000313" key="2">
    <source>
        <dbReference type="Proteomes" id="UP000075920"/>
    </source>
</evidence>
<reference evidence="2" key="1">
    <citation type="submission" date="2013-03" db="EMBL/GenBank/DDBJ databases">
        <title>The Genome Sequence of Anopheles minimus MINIMUS1.</title>
        <authorList>
            <consortium name="The Broad Institute Genomics Platform"/>
            <person name="Neafsey D.E."/>
            <person name="Walton C."/>
            <person name="Walker B."/>
            <person name="Young S.K."/>
            <person name="Zeng Q."/>
            <person name="Gargeya S."/>
            <person name="Fitzgerald M."/>
            <person name="Haas B."/>
            <person name="Abouelleil A."/>
            <person name="Allen A.W."/>
            <person name="Alvarado L."/>
            <person name="Arachchi H.M."/>
            <person name="Berlin A.M."/>
            <person name="Chapman S.B."/>
            <person name="Gainer-Dewar J."/>
            <person name="Goldberg J."/>
            <person name="Griggs A."/>
            <person name="Gujja S."/>
            <person name="Hansen M."/>
            <person name="Howarth C."/>
            <person name="Imamovic A."/>
            <person name="Ireland A."/>
            <person name="Larimer J."/>
            <person name="McCowan C."/>
            <person name="Murphy C."/>
            <person name="Pearson M."/>
            <person name="Poon T.W."/>
            <person name="Priest M."/>
            <person name="Roberts A."/>
            <person name="Saif S."/>
            <person name="Shea T."/>
            <person name="Sisk P."/>
            <person name="Sykes S."/>
            <person name="Wortman J."/>
            <person name="Nusbaum C."/>
            <person name="Birren B."/>
        </authorList>
    </citation>
    <scope>NUCLEOTIDE SEQUENCE [LARGE SCALE GENOMIC DNA]</scope>
    <source>
        <strain evidence="2">MINIMUS1</strain>
    </source>
</reference>
<protein>
    <recommendedName>
        <fullName evidence="3">Reverse transcriptase domain-containing protein</fullName>
    </recommendedName>
</protein>
<evidence type="ECO:0008006" key="3">
    <source>
        <dbReference type="Google" id="ProtNLM"/>
    </source>
</evidence>
<sequence>MVFGTTLRIPSEFFVDAPQSPNEAEFVENLRRAMRKIRPRENRKHSIFMHRDLQTCKNVFVRNDSVRPLLSPPYEGPFAVINRTDKYFKVKMRGRTVNISVDRLKPPYTLESSKAQLIRYPQPQLLRQFLRLE</sequence>
<proteinExistence type="predicted"/>
<dbReference type="AlphaFoldDB" id="A0A182W7W3"/>
<evidence type="ECO:0000313" key="1">
    <source>
        <dbReference type="EnsemblMetazoa" id="AMIN006436-PA"/>
    </source>
</evidence>
<accession>A0A182W7W3</accession>
<dbReference type="STRING" id="112268.A0A182W7W3"/>
<name>A0A182W7W3_9DIPT</name>
<reference evidence="1" key="2">
    <citation type="submission" date="2020-05" db="UniProtKB">
        <authorList>
            <consortium name="EnsemblMetazoa"/>
        </authorList>
    </citation>
    <scope>IDENTIFICATION</scope>
    <source>
        <strain evidence="1">MINIMUS1</strain>
    </source>
</reference>
<dbReference type="PANTHER" id="PTHR38681">
    <property type="entry name" value="RETROVIRUS-RELATED POL POLYPROTEIN FROM TRANSPOSON 412-LIKE PROTEIN-RELATED"/>
    <property type="match status" value="1"/>
</dbReference>
<dbReference type="PANTHER" id="PTHR38681:SF1">
    <property type="entry name" value="RETROVIRUS-RELATED POL POLYPROTEIN FROM TRANSPOSON 412-LIKE PROTEIN"/>
    <property type="match status" value="1"/>
</dbReference>